<reference evidence="1 2" key="1">
    <citation type="submission" date="2008-04" db="EMBL/GenBank/DDBJ databases">
        <title>Genome diversity and DNA divergence of Rhizobium etli.</title>
        <authorList>
            <person name="Gonzalez V."/>
            <person name="Acosta J.L."/>
            <person name="Santamaria R.I."/>
            <person name="Bustos P."/>
            <person name="Hernandez-Gonzalez I.L."/>
            <person name="Fernandez J.L."/>
            <person name="Diaz R."/>
            <person name="Flores M."/>
            <person name="Mora J."/>
            <person name="Palacios R."/>
            <person name="Davila G."/>
        </authorList>
    </citation>
    <scope>NUCLEOTIDE SEQUENCE [LARGE SCALE GENOMIC DNA]</scope>
    <source>
        <strain evidence="1 2">CIAT 652</strain>
    </source>
</reference>
<protein>
    <submittedName>
        <fullName evidence="1">Uncharacterized protein</fullName>
    </submittedName>
</protein>
<gene>
    <name evidence="1" type="ordered locus">RHECIAT_CH0000789</name>
</gene>
<organism evidence="1 2">
    <name type="scientific">Rhizobium etli (strain CIAT 652)</name>
    <dbReference type="NCBI Taxonomy" id="491916"/>
    <lineage>
        <taxon>Bacteria</taxon>
        <taxon>Pseudomonadati</taxon>
        <taxon>Pseudomonadota</taxon>
        <taxon>Alphaproteobacteria</taxon>
        <taxon>Hyphomicrobiales</taxon>
        <taxon>Rhizobiaceae</taxon>
        <taxon>Rhizobium/Agrobacterium group</taxon>
        <taxon>Rhizobium</taxon>
    </lineage>
</organism>
<name>B3PQD2_RHIE6</name>
<proteinExistence type="predicted"/>
<evidence type="ECO:0000313" key="1">
    <source>
        <dbReference type="EMBL" id="ACE89778.1"/>
    </source>
</evidence>
<sequence>MRSRTAMSRSKATRLLQDARTGQRKCASNSARLAAVAPAASIKYRRTAILLSGFAWVIAMARTRRAFLVMLETSLF</sequence>
<evidence type="ECO:0000313" key="2">
    <source>
        <dbReference type="Proteomes" id="UP000008817"/>
    </source>
</evidence>
<dbReference type="EMBL" id="CP001074">
    <property type="protein sequence ID" value="ACE89778.1"/>
    <property type="molecule type" value="Genomic_DNA"/>
</dbReference>
<accession>B3PQD2</accession>
<dbReference type="HOGENOM" id="CLU_2651919_0_0_5"/>
<dbReference type="KEGG" id="rec:RHECIAT_CH0000789"/>
<dbReference type="AlphaFoldDB" id="B3PQD2"/>
<dbReference type="Proteomes" id="UP000008817">
    <property type="component" value="Chromosome"/>
</dbReference>